<dbReference type="EMBL" id="BNJK01000001">
    <property type="protein sequence ID" value="GHO94677.1"/>
    <property type="molecule type" value="Genomic_DNA"/>
</dbReference>
<feature type="transmembrane region" description="Helical" evidence="10">
    <location>
        <begin position="264"/>
        <end position="285"/>
    </location>
</feature>
<feature type="transmembrane region" description="Helical" evidence="10">
    <location>
        <begin position="181"/>
        <end position="203"/>
    </location>
</feature>
<keyword evidence="13" id="KW-1185">Reference proteome</keyword>
<proteinExistence type="inferred from homology"/>
<evidence type="ECO:0000313" key="13">
    <source>
        <dbReference type="Proteomes" id="UP000597444"/>
    </source>
</evidence>
<feature type="domain" description="Cation/H+ exchanger transmembrane" evidence="11">
    <location>
        <begin position="13"/>
        <end position="400"/>
    </location>
</feature>
<evidence type="ECO:0000256" key="2">
    <source>
        <dbReference type="ARBA" id="ARBA00022448"/>
    </source>
</evidence>
<keyword evidence="3 10" id="KW-1003">Cell membrane</keyword>
<feature type="transmembrane region" description="Helical" evidence="10">
    <location>
        <begin position="154"/>
        <end position="175"/>
    </location>
</feature>
<keyword evidence="10" id="KW-0050">Antiport</keyword>
<dbReference type="GO" id="GO:0015386">
    <property type="term" value="F:potassium:proton antiporter activity"/>
    <property type="evidence" value="ECO:0007669"/>
    <property type="project" value="TreeGrafter"/>
</dbReference>
<dbReference type="AlphaFoldDB" id="A0A8J3IPJ3"/>
<comment type="similarity">
    <text evidence="10">Belongs to the monovalent cation:proton antiporter 1 (CPA1) transporter (TC 2.A.36) family.</text>
</comment>
<dbReference type="InterPro" id="IPR006153">
    <property type="entry name" value="Cation/H_exchanger_TM"/>
</dbReference>
<comment type="caution">
    <text evidence="10">Lacks conserved residue(s) required for the propagation of feature annotation.</text>
</comment>
<dbReference type="RefSeq" id="WP_220205391.1">
    <property type="nucleotide sequence ID" value="NZ_BNJK01000001.1"/>
</dbReference>
<keyword evidence="4 10" id="KW-0812">Transmembrane</keyword>
<dbReference type="InterPro" id="IPR018422">
    <property type="entry name" value="Cation/H_exchanger_CPA1"/>
</dbReference>
<dbReference type="GO" id="GO:0005886">
    <property type="term" value="C:plasma membrane"/>
    <property type="evidence" value="ECO:0007669"/>
    <property type="project" value="UniProtKB-SubCell"/>
</dbReference>
<evidence type="ECO:0000256" key="10">
    <source>
        <dbReference type="RuleBase" id="RU366002"/>
    </source>
</evidence>
<name>A0A8J3IPJ3_9CHLR</name>
<evidence type="ECO:0000259" key="11">
    <source>
        <dbReference type="Pfam" id="PF00999"/>
    </source>
</evidence>
<keyword evidence="7 10" id="KW-0406">Ion transport</keyword>
<evidence type="ECO:0000256" key="3">
    <source>
        <dbReference type="ARBA" id="ARBA00022475"/>
    </source>
</evidence>
<keyword evidence="2 10" id="KW-0813">Transport</keyword>
<sequence length="561" mass="61297">MNIIEIILSLLFVMIILVALARRIRMPYPILLVLGGLGISFLPELPRIELSPELVFVLFLPPILQLSAYNTPVRDFRANIRSIGLLSIALVLTTTVTIAVVAHFFIGLSWPVAFVLGAIVAPPDAAAATSIAENLRLPRRIITVLEGESLVNDATALVAYRIAIVAVATGAFSLADAGSQFLLASAGGVVIGLGVGLILTPVFRRLTDDVPVYLTLTFLSGYGAYLLGESLHASGVVAVVTLGIFYGQPRFNTMTPDIRLQASAVWEIVVFLINGSIFILIGLQLPRVMEGVSVPPATLLWYAVLICVTLIVTRIVWVIPGTYLPRMLPGVRERDPFPPFKEVVVVAWTGMRGIVTLASALALPNINGTAFPHRDLILFLSFTVILVTLVLQGLSLPVLIQGLKLVDDGSGEREEHKARLKAAIAGRARLQELIQGEQLSQQLVEKLGRYYDTRVRRYAGRYHGKLDDEAEKYFISYEQTEQDLLKAELEAIIKLRNEEIINDEILRKVQRDLDLQLLRLQNNSLAQPAPVIEESDALLAAIGEESILPVESEGQTEVGSS</sequence>
<dbReference type="NCBIfam" id="TIGR00831">
    <property type="entry name" value="a_cpa1"/>
    <property type="match status" value="1"/>
</dbReference>
<dbReference type="GO" id="GO:0015385">
    <property type="term" value="F:sodium:proton antiporter activity"/>
    <property type="evidence" value="ECO:0007669"/>
    <property type="project" value="InterPro"/>
</dbReference>
<feature type="transmembrane region" description="Helical" evidence="10">
    <location>
        <begin position="83"/>
        <end position="106"/>
    </location>
</feature>
<evidence type="ECO:0000313" key="12">
    <source>
        <dbReference type="EMBL" id="GHO94677.1"/>
    </source>
</evidence>
<feature type="transmembrane region" description="Helical" evidence="10">
    <location>
        <begin position="300"/>
        <end position="323"/>
    </location>
</feature>
<evidence type="ECO:0000256" key="5">
    <source>
        <dbReference type="ARBA" id="ARBA00022989"/>
    </source>
</evidence>
<evidence type="ECO:0000256" key="7">
    <source>
        <dbReference type="ARBA" id="ARBA00023065"/>
    </source>
</evidence>
<reference evidence="12" key="1">
    <citation type="submission" date="2020-10" db="EMBL/GenBank/DDBJ databases">
        <title>Taxonomic study of unclassified bacteria belonging to the class Ktedonobacteria.</title>
        <authorList>
            <person name="Yabe S."/>
            <person name="Wang C.M."/>
            <person name="Zheng Y."/>
            <person name="Sakai Y."/>
            <person name="Cavaletti L."/>
            <person name="Monciardini P."/>
            <person name="Donadio S."/>
        </authorList>
    </citation>
    <scope>NUCLEOTIDE SEQUENCE</scope>
    <source>
        <strain evidence="12">ID150040</strain>
    </source>
</reference>
<gene>
    <name evidence="12" type="ORF">KSF_047250</name>
</gene>
<keyword evidence="8 10" id="KW-0472">Membrane</keyword>
<feature type="transmembrane region" description="Helical" evidence="10">
    <location>
        <begin position="233"/>
        <end position="252"/>
    </location>
</feature>
<dbReference type="InterPro" id="IPR004705">
    <property type="entry name" value="Cation/H_exchanger_CPA1_bac"/>
</dbReference>
<keyword evidence="9 10" id="KW-0739">Sodium transport</keyword>
<evidence type="ECO:0000256" key="1">
    <source>
        <dbReference type="ARBA" id="ARBA00004651"/>
    </source>
</evidence>
<comment type="caution">
    <text evidence="12">The sequence shown here is derived from an EMBL/GenBank/DDBJ whole genome shotgun (WGS) entry which is preliminary data.</text>
</comment>
<organism evidence="12 13">
    <name type="scientific">Reticulibacter mediterranei</name>
    <dbReference type="NCBI Taxonomy" id="2778369"/>
    <lineage>
        <taxon>Bacteria</taxon>
        <taxon>Bacillati</taxon>
        <taxon>Chloroflexota</taxon>
        <taxon>Ktedonobacteria</taxon>
        <taxon>Ktedonobacterales</taxon>
        <taxon>Reticulibacteraceae</taxon>
        <taxon>Reticulibacter</taxon>
    </lineage>
</organism>
<dbReference type="Pfam" id="PF00999">
    <property type="entry name" value="Na_H_Exchanger"/>
    <property type="match status" value="1"/>
</dbReference>
<evidence type="ECO:0000256" key="8">
    <source>
        <dbReference type="ARBA" id="ARBA00023136"/>
    </source>
</evidence>
<dbReference type="Proteomes" id="UP000597444">
    <property type="component" value="Unassembled WGS sequence"/>
</dbReference>
<dbReference type="GO" id="GO:0051453">
    <property type="term" value="P:regulation of intracellular pH"/>
    <property type="evidence" value="ECO:0007669"/>
    <property type="project" value="TreeGrafter"/>
</dbReference>
<comment type="subcellular location">
    <subcellularLocation>
        <location evidence="1 10">Cell membrane</location>
        <topology evidence="1 10">Multi-pass membrane protein</topology>
    </subcellularLocation>
</comment>
<dbReference type="PANTHER" id="PTHR10110:SF86">
    <property type="entry name" value="SODIUM_HYDROGEN EXCHANGER 7"/>
    <property type="match status" value="1"/>
</dbReference>
<dbReference type="PANTHER" id="PTHR10110">
    <property type="entry name" value="SODIUM/HYDROGEN EXCHANGER"/>
    <property type="match status" value="1"/>
</dbReference>
<dbReference type="GO" id="GO:0098719">
    <property type="term" value="P:sodium ion import across plasma membrane"/>
    <property type="evidence" value="ECO:0007669"/>
    <property type="project" value="TreeGrafter"/>
</dbReference>
<dbReference type="Gene3D" id="6.10.140.1330">
    <property type="match status" value="1"/>
</dbReference>
<evidence type="ECO:0000256" key="6">
    <source>
        <dbReference type="ARBA" id="ARBA00023053"/>
    </source>
</evidence>
<feature type="transmembrane region" description="Helical" evidence="10">
    <location>
        <begin position="376"/>
        <end position="400"/>
    </location>
</feature>
<evidence type="ECO:0000256" key="4">
    <source>
        <dbReference type="ARBA" id="ARBA00022692"/>
    </source>
</evidence>
<feature type="transmembrane region" description="Helical" evidence="10">
    <location>
        <begin position="6"/>
        <end position="21"/>
    </location>
</feature>
<accession>A0A8J3IPJ3</accession>
<comment type="function">
    <text evidence="10">Na(+)/H(+) antiporter that extrudes sodium in exchange for external protons.</text>
</comment>
<protein>
    <submittedName>
        <fullName evidence="12">Na+/H+ antiporter</fullName>
    </submittedName>
</protein>
<keyword evidence="5 10" id="KW-1133">Transmembrane helix</keyword>
<evidence type="ECO:0000256" key="9">
    <source>
        <dbReference type="ARBA" id="ARBA00023201"/>
    </source>
</evidence>
<keyword evidence="6 10" id="KW-0915">Sodium</keyword>